<sequence>MSFQLSSGTLDKLAGVYAPPRKHRPGSGGGRAKGATTGGSAIALLLPKGGAGRADFTTSPQLKHAFGSGAQERVSDRAIRTLERTARGVPEVMVRVTGRQTGSGHVLANFAYISRLGHGAGKELALHTSEEDVLRDGRDMQILAQDWHEWEMGGDGRRKGATSISMILSMPAGTDPERLQEAALDFARTEFANRSWVASLHVDRDHPHVHLTIARRDLDGRRFNPDRDDLFRYRQRFAQKLRVRGIEANATPARARGIDPVHEPIAARKVRAKGEVPRIDKSRTERAARLREQGVIDPAQAALARRHASIRSAHIQAFALLSQSPNVADQFVAQSVEKFVMAMPSPEPNSARAVRLAREQEAERAAARVRARFSDLAKPLSDTGISRLQALSDKLKARAPSAAPSMRADQQQPAKPQGPAEPRGISRPDHLPESTNRRDLAGAIQLYARAVVDVAGMQKRGLPVLPHQLAALEQTSEALDAIRYNGLRHFVTAIERNPMLVHDAAAGDVRGSLEAMAVEAQVDQDPKLRAERFMERWWKVEIERSLGDPMVRILRGHMVDDLYHDPALRDELERCAPELGLKRSEHPTPEQMLQRWLLEMDRDRERQQDRGGPGR</sequence>
<accession>A0ABN1HPD2</accession>
<protein>
    <recommendedName>
        <fullName evidence="2">MobA/VirD2-like nuclease domain-containing protein</fullName>
    </recommendedName>
</protein>
<dbReference type="EMBL" id="BAAAES010000005">
    <property type="protein sequence ID" value="GAA0661540.1"/>
    <property type="molecule type" value="Genomic_DNA"/>
</dbReference>
<evidence type="ECO:0000256" key="1">
    <source>
        <dbReference type="SAM" id="MobiDB-lite"/>
    </source>
</evidence>
<organism evidence="3 4">
    <name type="scientific">Sphingomonas insulae</name>
    <dbReference type="NCBI Taxonomy" id="424800"/>
    <lineage>
        <taxon>Bacteria</taxon>
        <taxon>Pseudomonadati</taxon>
        <taxon>Pseudomonadota</taxon>
        <taxon>Alphaproteobacteria</taxon>
        <taxon>Sphingomonadales</taxon>
        <taxon>Sphingomonadaceae</taxon>
        <taxon>Sphingomonas</taxon>
    </lineage>
</organism>
<evidence type="ECO:0000313" key="3">
    <source>
        <dbReference type="EMBL" id="GAA0661540.1"/>
    </source>
</evidence>
<evidence type="ECO:0000259" key="2">
    <source>
        <dbReference type="Pfam" id="PF03432"/>
    </source>
</evidence>
<feature type="domain" description="MobA/VirD2-like nuclease" evidence="2">
    <location>
        <begin position="157"/>
        <end position="238"/>
    </location>
</feature>
<dbReference type="Pfam" id="PF03432">
    <property type="entry name" value="Relaxase"/>
    <property type="match status" value="1"/>
</dbReference>
<reference evidence="3 4" key="1">
    <citation type="journal article" date="2019" name="Int. J. Syst. Evol. Microbiol.">
        <title>The Global Catalogue of Microorganisms (GCM) 10K type strain sequencing project: providing services to taxonomists for standard genome sequencing and annotation.</title>
        <authorList>
            <consortium name="The Broad Institute Genomics Platform"/>
            <consortium name="The Broad Institute Genome Sequencing Center for Infectious Disease"/>
            <person name="Wu L."/>
            <person name="Ma J."/>
        </authorList>
    </citation>
    <scope>NUCLEOTIDE SEQUENCE [LARGE SCALE GENOMIC DNA]</scope>
    <source>
        <strain evidence="3 4">JCM 14603</strain>
    </source>
</reference>
<dbReference type="Gene3D" id="3.30.930.30">
    <property type="match status" value="1"/>
</dbReference>
<comment type="caution">
    <text evidence="3">The sequence shown here is derived from an EMBL/GenBank/DDBJ whole genome shotgun (WGS) entry which is preliminary data.</text>
</comment>
<feature type="region of interest" description="Disordered" evidence="1">
    <location>
        <begin position="396"/>
        <end position="435"/>
    </location>
</feature>
<name>A0ABN1HPD2_9SPHN</name>
<dbReference type="InterPro" id="IPR005094">
    <property type="entry name" value="Endonuclease_MobA/VirD2"/>
</dbReference>
<dbReference type="Proteomes" id="UP001500238">
    <property type="component" value="Unassembled WGS sequence"/>
</dbReference>
<feature type="compositionally biased region" description="Low complexity" evidence="1">
    <location>
        <begin position="398"/>
        <end position="408"/>
    </location>
</feature>
<dbReference type="RefSeq" id="WP_163956531.1">
    <property type="nucleotide sequence ID" value="NZ_BAAAES010000005.1"/>
</dbReference>
<evidence type="ECO:0000313" key="4">
    <source>
        <dbReference type="Proteomes" id="UP001500238"/>
    </source>
</evidence>
<keyword evidence="4" id="KW-1185">Reference proteome</keyword>
<gene>
    <name evidence="3" type="ORF">GCM10009102_07920</name>
</gene>
<feature type="compositionally biased region" description="Basic and acidic residues" evidence="1">
    <location>
        <begin position="424"/>
        <end position="435"/>
    </location>
</feature>
<proteinExistence type="predicted"/>